<dbReference type="GO" id="GO:0006457">
    <property type="term" value="P:protein folding"/>
    <property type="evidence" value="ECO:0007669"/>
    <property type="project" value="InterPro"/>
</dbReference>
<dbReference type="PRINTS" id="PR00153">
    <property type="entry name" value="CSAPPISMRASE"/>
</dbReference>
<evidence type="ECO:0000256" key="1">
    <source>
        <dbReference type="ARBA" id="ARBA00007365"/>
    </source>
</evidence>
<dbReference type="InterPro" id="IPR002130">
    <property type="entry name" value="Cyclophilin-type_PPIase_dom"/>
</dbReference>
<dbReference type="PROSITE" id="PS50072">
    <property type="entry name" value="CSA_PPIASE_2"/>
    <property type="match status" value="1"/>
</dbReference>
<dbReference type="AlphaFoldDB" id="A0A5C5YAE1"/>
<feature type="chain" id="PRO_5023155778" description="Peptidyl-prolyl cis-trans isomerase" evidence="4">
    <location>
        <begin position="27"/>
        <end position="207"/>
    </location>
</feature>
<dbReference type="PANTHER" id="PTHR43246">
    <property type="entry name" value="PEPTIDYL-PROLYL CIS-TRANS ISOMERASE CYP38, CHLOROPLASTIC"/>
    <property type="match status" value="1"/>
</dbReference>
<evidence type="ECO:0000313" key="6">
    <source>
        <dbReference type="EMBL" id="TWT71803.1"/>
    </source>
</evidence>
<reference evidence="6 7" key="1">
    <citation type="submission" date="2019-02" db="EMBL/GenBank/DDBJ databases">
        <title>Deep-cultivation of Planctomycetes and their phenomic and genomic characterization uncovers novel biology.</title>
        <authorList>
            <person name="Wiegand S."/>
            <person name="Jogler M."/>
            <person name="Boedeker C."/>
            <person name="Pinto D."/>
            <person name="Vollmers J."/>
            <person name="Rivas-Marin E."/>
            <person name="Kohn T."/>
            <person name="Peeters S.H."/>
            <person name="Heuer A."/>
            <person name="Rast P."/>
            <person name="Oberbeckmann S."/>
            <person name="Bunk B."/>
            <person name="Jeske O."/>
            <person name="Meyerdierks A."/>
            <person name="Storesund J.E."/>
            <person name="Kallscheuer N."/>
            <person name="Luecker S."/>
            <person name="Lage O.M."/>
            <person name="Pohl T."/>
            <person name="Merkel B.J."/>
            <person name="Hornburger P."/>
            <person name="Mueller R.-W."/>
            <person name="Bruemmer F."/>
            <person name="Labrenz M."/>
            <person name="Spormann A.M."/>
            <person name="Op Den Camp H."/>
            <person name="Overmann J."/>
            <person name="Amann R."/>
            <person name="Jetten M.S.M."/>
            <person name="Mascher T."/>
            <person name="Medema M.H."/>
            <person name="Devos D.P."/>
            <person name="Kaster A.-K."/>
            <person name="Ovreas L."/>
            <person name="Rohde M."/>
            <person name="Galperin M.Y."/>
            <person name="Jogler C."/>
        </authorList>
    </citation>
    <scope>NUCLEOTIDE SEQUENCE [LARGE SCALE GENOMIC DNA]</scope>
    <source>
        <strain evidence="6 7">Pan14r</strain>
    </source>
</reference>
<dbReference type="PROSITE" id="PS51257">
    <property type="entry name" value="PROKAR_LIPOPROTEIN"/>
    <property type="match status" value="1"/>
</dbReference>
<evidence type="ECO:0000256" key="4">
    <source>
        <dbReference type="RuleBase" id="RU363019"/>
    </source>
</evidence>
<dbReference type="Proteomes" id="UP000317238">
    <property type="component" value="Unassembled WGS sequence"/>
</dbReference>
<name>A0A5C5YAE1_9PLAN</name>
<dbReference type="PROSITE" id="PS00170">
    <property type="entry name" value="CSA_PPIASE_1"/>
    <property type="match status" value="1"/>
</dbReference>
<dbReference type="EMBL" id="SJPL01000001">
    <property type="protein sequence ID" value="TWT71803.1"/>
    <property type="molecule type" value="Genomic_DNA"/>
</dbReference>
<organism evidence="6 7">
    <name type="scientific">Crateriforma conspicua</name>
    <dbReference type="NCBI Taxonomy" id="2527996"/>
    <lineage>
        <taxon>Bacteria</taxon>
        <taxon>Pseudomonadati</taxon>
        <taxon>Planctomycetota</taxon>
        <taxon>Planctomycetia</taxon>
        <taxon>Planctomycetales</taxon>
        <taxon>Planctomycetaceae</taxon>
        <taxon>Crateriforma</taxon>
    </lineage>
</organism>
<evidence type="ECO:0000259" key="5">
    <source>
        <dbReference type="PROSITE" id="PS50072"/>
    </source>
</evidence>
<evidence type="ECO:0000256" key="2">
    <source>
        <dbReference type="ARBA" id="ARBA00023110"/>
    </source>
</evidence>
<comment type="catalytic activity">
    <reaction evidence="4">
        <text>[protein]-peptidylproline (omega=180) = [protein]-peptidylproline (omega=0)</text>
        <dbReference type="Rhea" id="RHEA:16237"/>
        <dbReference type="Rhea" id="RHEA-COMP:10747"/>
        <dbReference type="Rhea" id="RHEA-COMP:10748"/>
        <dbReference type="ChEBI" id="CHEBI:83833"/>
        <dbReference type="ChEBI" id="CHEBI:83834"/>
        <dbReference type="EC" id="5.2.1.8"/>
    </reaction>
</comment>
<dbReference type="InterPro" id="IPR044665">
    <property type="entry name" value="E_coli_cyclophilin_A-like"/>
</dbReference>
<keyword evidence="7" id="KW-1185">Reference proteome</keyword>
<dbReference type="InterPro" id="IPR029000">
    <property type="entry name" value="Cyclophilin-like_dom_sf"/>
</dbReference>
<evidence type="ECO:0000256" key="3">
    <source>
        <dbReference type="ARBA" id="ARBA00023235"/>
    </source>
</evidence>
<keyword evidence="2 4" id="KW-0697">Rotamase</keyword>
<protein>
    <recommendedName>
        <fullName evidence="4">Peptidyl-prolyl cis-trans isomerase</fullName>
        <shortName evidence="4">PPIase</shortName>
        <ecNumber evidence="4">5.2.1.8</ecNumber>
    </recommendedName>
</protein>
<comment type="caution">
    <text evidence="6">The sequence shown here is derived from an EMBL/GenBank/DDBJ whole genome shotgun (WGS) entry which is preliminary data.</text>
</comment>
<sequence precursor="true">MYQRFVCLGLTFASLVGCALAPNASAQDETVNVLLQTSEGDILLELNKTKAPKTVDNFLKYVEDDFYKGTVFHRVIKNFMIQGGGLGPDLKKKLTRSPIRNEASNGLSNKTYTIAMARTGDPHSATAQFFINVSDRNPSFLDRANAADGWGYAVFGKVIDGFETVEKIKAVPTQVARTPEGFPMEDVPVEPVTILGTKVVKQDKLTK</sequence>
<comment type="similarity">
    <text evidence="1 4">Belongs to the cyclophilin-type PPIase family.</text>
</comment>
<dbReference type="GO" id="GO:0003755">
    <property type="term" value="F:peptidyl-prolyl cis-trans isomerase activity"/>
    <property type="evidence" value="ECO:0007669"/>
    <property type="project" value="UniProtKB-UniRule"/>
</dbReference>
<keyword evidence="3 4" id="KW-0413">Isomerase</keyword>
<comment type="function">
    <text evidence="4">PPIases accelerate the folding of proteins. It catalyzes the cis-trans isomerization of proline imidic peptide bonds in oligopeptides.</text>
</comment>
<dbReference type="RefSeq" id="WP_145294399.1">
    <property type="nucleotide sequence ID" value="NZ_CP036319.1"/>
</dbReference>
<accession>A0A5C5YAE1</accession>
<feature type="domain" description="PPIase cyclophilin-type" evidence="5">
    <location>
        <begin position="40"/>
        <end position="199"/>
    </location>
</feature>
<feature type="signal peptide" evidence="4">
    <location>
        <begin position="1"/>
        <end position="26"/>
    </location>
</feature>
<dbReference type="OrthoDB" id="270889at2"/>
<dbReference type="EC" id="5.2.1.8" evidence="4"/>
<gene>
    <name evidence="6" type="ORF">Pan14r_41200</name>
</gene>
<dbReference type="Pfam" id="PF00160">
    <property type="entry name" value="Pro_isomerase"/>
    <property type="match status" value="1"/>
</dbReference>
<keyword evidence="4" id="KW-0732">Signal</keyword>
<proteinExistence type="inferred from homology"/>
<dbReference type="InterPro" id="IPR020892">
    <property type="entry name" value="Cyclophilin-type_PPIase_CS"/>
</dbReference>
<dbReference type="SUPFAM" id="SSF50891">
    <property type="entry name" value="Cyclophilin-like"/>
    <property type="match status" value="1"/>
</dbReference>
<dbReference type="Gene3D" id="2.40.100.10">
    <property type="entry name" value="Cyclophilin-like"/>
    <property type="match status" value="1"/>
</dbReference>
<evidence type="ECO:0000313" key="7">
    <source>
        <dbReference type="Proteomes" id="UP000317238"/>
    </source>
</evidence>